<feature type="compositionally biased region" description="Basic and acidic residues" evidence="1">
    <location>
        <begin position="98"/>
        <end position="111"/>
    </location>
</feature>
<proteinExistence type="predicted"/>
<feature type="region of interest" description="Disordered" evidence="1">
    <location>
        <begin position="138"/>
        <end position="158"/>
    </location>
</feature>
<comment type="caution">
    <text evidence="2">The sequence shown here is derived from an EMBL/GenBank/DDBJ whole genome shotgun (WGS) entry which is preliminary data.</text>
</comment>
<keyword evidence="3" id="KW-1185">Reference proteome</keyword>
<evidence type="ECO:0000313" key="2">
    <source>
        <dbReference type="EMBL" id="MQL85276.1"/>
    </source>
</evidence>
<sequence length="619" mass="68712">MKAKRFLNGLKPQYITQLAPLEIQTYAEMVRKAQLLEDATDFTDRIKGKFVKKEMTSGPASAKPTIGKKRPFNITEGSSQERKPKVFVPNTPTKSHYKHCDKPGHTADECRPPDRDCSICRFLGPDCHSLPVTTKKATGTQASSDEELLASGRPEGRKKVQPLISCTAENTADKGVATYITHPGRSSQSPPTVVLYDNPLFSMDHFRILSGDSLPIGLLEDVAQPSAATLSGHIQPPTVVDGQSRPPSSPGADDPHAQFSQLQPHLSPDQVLEFLAAAKGKSPLSPPSHHSAQQAASSAPAISAPHVPSTVADPTPFHPWAIHFSEPSYLPAWEVRPKSPPVSSFYQAEPASFPRKRSYSLEQSHSLIPAHQATSPSNFLVEWTSMKRELHDLRRQLDPWKATDIPIPSFQHLRVPPQSKLPVYRRYSGVAEKIKPDEEFAVYADRWRALALIVCCPMLEEEKVKLIIANAIPTYRAILAMNDITSMHQLYSLARFIHTQLKDSPIHSMFETPMFRYPKKPQGPVTEVVQTNEQVGAVNNPYGSVESLADIFTALMSLNALRLPPEKANWNMAADQTMYCVYHHHSGHNIAIVQVILKIWETGSVDSYELPVDSRQFSF</sequence>
<dbReference type="AlphaFoldDB" id="A0A843US85"/>
<organism evidence="2 3">
    <name type="scientific">Colocasia esculenta</name>
    <name type="common">Wild taro</name>
    <name type="synonym">Arum esculentum</name>
    <dbReference type="NCBI Taxonomy" id="4460"/>
    <lineage>
        <taxon>Eukaryota</taxon>
        <taxon>Viridiplantae</taxon>
        <taxon>Streptophyta</taxon>
        <taxon>Embryophyta</taxon>
        <taxon>Tracheophyta</taxon>
        <taxon>Spermatophyta</taxon>
        <taxon>Magnoliopsida</taxon>
        <taxon>Liliopsida</taxon>
        <taxon>Araceae</taxon>
        <taxon>Aroideae</taxon>
        <taxon>Colocasieae</taxon>
        <taxon>Colocasia</taxon>
    </lineage>
</organism>
<dbReference type="OrthoDB" id="1737504at2759"/>
<evidence type="ECO:0000313" key="3">
    <source>
        <dbReference type="Proteomes" id="UP000652761"/>
    </source>
</evidence>
<evidence type="ECO:0000256" key="1">
    <source>
        <dbReference type="SAM" id="MobiDB-lite"/>
    </source>
</evidence>
<protein>
    <submittedName>
        <fullName evidence="2">Uncharacterized protein</fullName>
    </submittedName>
</protein>
<feature type="region of interest" description="Disordered" evidence="1">
    <location>
        <begin position="231"/>
        <end position="260"/>
    </location>
</feature>
<feature type="compositionally biased region" description="Low complexity" evidence="1">
    <location>
        <begin position="287"/>
        <end position="309"/>
    </location>
</feature>
<name>A0A843US85_COLES</name>
<feature type="region of interest" description="Disordered" evidence="1">
    <location>
        <begin position="53"/>
        <end position="111"/>
    </location>
</feature>
<accession>A0A843US85</accession>
<dbReference type="EMBL" id="NMUH01000819">
    <property type="protein sequence ID" value="MQL85276.1"/>
    <property type="molecule type" value="Genomic_DNA"/>
</dbReference>
<feature type="region of interest" description="Disordered" evidence="1">
    <location>
        <begin position="280"/>
        <end position="310"/>
    </location>
</feature>
<reference evidence="2" key="1">
    <citation type="submission" date="2017-07" db="EMBL/GenBank/DDBJ databases">
        <title>Taro Niue Genome Assembly and Annotation.</title>
        <authorList>
            <person name="Atibalentja N."/>
            <person name="Keating K."/>
            <person name="Fields C.J."/>
        </authorList>
    </citation>
    <scope>NUCLEOTIDE SEQUENCE</scope>
    <source>
        <strain evidence="2">Niue_2</strain>
        <tissue evidence="2">Leaf</tissue>
    </source>
</reference>
<dbReference type="Proteomes" id="UP000652761">
    <property type="component" value="Unassembled WGS sequence"/>
</dbReference>
<gene>
    <name evidence="2" type="ORF">Taro_017792</name>
</gene>